<feature type="transmembrane region" description="Helical" evidence="8">
    <location>
        <begin position="435"/>
        <end position="454"/>
    </location>
</feature>
<keyword evidence="3" id="KW-0813">Transport</keyword>
<dbReference type="GO" id="GO:0005886">
    <property type="term" value="C:plasma membrane"/>
    <property type="evidence" value="ECO:0007669"/>
    <property type="project" value="UniProtKB-SubCell"/>
</dbReference>
<dbReference type="PANTHER" id="PTHR30047">
    <property type="entry name" value="HIGH-AFFINITY CHOLINE TRANSPORT PROTEIN-RELATED"/>
    <property type="match status" value="1"/>
</dbReference>
<evidence type="ECO:0000256" key="4">
    <source>
        <dbReference type="ARBA" id="ARBA00022475"/>
    </source>
</evidence>
<dbReference type="RefSeq" id="WP_132022713.1">
    <property type="nucleotide sequence ID" value="NZ_CP016605.1"/>
</dbReference>
<evidence type="ECO:0000256" key="5">
    <source>
        <dbReference type="ARBA" id="ARBA00022692"/>
    </source>
</evidence>
<feature type="transmembrane region" description="Helical" evidence="8">
    <location>
        <begin position="337"/>
        <end position="362"/>
    </location>
</feature>
<feature type="transmembrane region" description="Helical" evidence="8">
    <location>
        <begin position="88"/>
        <end position="109"/>
    </location>
</feature>
<feature type="transmembrane region" description="Helical" evidence="8">
    <location>
        <begin position="247"/>
        <end position="270"/>
    </location>
</feature>
<feature type="transmembrane region" description="Helical" evidence="8">
    <location>
        <begin position="307"/>
        <end position="325"/>
    </location>
</feature>
<feature type="transmembrane region" description="Helical" evidence="8">
    <location>
        <begin position="49"/>
        <end position="67"/>
    </location>
</feature>
<dbReference type="EMBL" id="SLXI01000002">
    <property type="protein sequence ID" value="TCP13289.1"/>
    <property type="molecule type" value="Genomic_DNA"/>
</dbReference>
<dbReference type="Proteomes" id="UP000294841">
    <property type="component" value="Unassembled WGS sequence"/>
</dbReference>
<reference evidence="9 10" key="1">
    <citation type="submission" date="2019-03" db="EMBL/GenBank/DDBJ databases">
        <title>Genomic Encyclopedia of Type Strains, Phase IV (KMG-IV): sequencing the most valuable type-strain genomes for metagenomic binning, comparative biology and taxonomic classification.</title>
        <authorList>
            <person name="Goeker M."/>
        </authorList>
    </citation>
    <scope>NUCLEOTIDE SEQUENCE [LARGE SCALE GENOMIC DNA]</scope>
    <source>
        <strain evidence="9 10">DSM 28231</strain>
    </source>
</reference>
<evidence type="ECO:0000256" key="3">
    <source>
        <dbReference type="ARBA" id="ARBA00022448"/>
    </source>
</evidence>
<feature type="transmembrane region" description="Helical" evidence="8">
    <location>
        <begin position="134"/>
        <end position="157"/>
    </location>
</feature>
<comment type="subcellular location">
    <subcellularLocation>
        <location evidence="1">Cell membrane</location>
        <topology evidence="1">Multi-pass membrane protein</topology>
    </subcellularLocation>
</comment>
<comment type="caution">
    <text evidence="9">The sequence shown here is derived from an EMBL/GenBank/DDBJ whole genome shotgun (WGS) entry which is preliminary data.</text>
</comment>
<keyword evidence="10" id="KW-1185">Reference proteome</keyword>
<feature type="transmembrane region" description="Helical" evidence="8">
    <location>
        <begin position="460"/>
        <end position="481"/>
    </location>
</feature>
<feature type="transmembrane region" description="Helical" evidence="8">
    <location>
        <begin position="12"/>
        <end position="29"/>
    </location>
</feature>
<proteinExistence type="inferred from homology"/>
<keyword evidence="7 8" id="KW-0472">Membrane</keyword>
<feature type="transmembrane region" description="Helical" evidence="8">
    <location>
        <begin position="218"/>
        <end position="235"/>
    </location>
</feature>
<comment type="similarity">
    <text evidence="2">Belongs to the BCCT transporter (TC 2.A.15) family.</text>
</comment>
<dbReference type="Pfam" id="PF02028">
    <property type="entry name" value="BCCT"/>
    <property type="match status" value="1"/>
</dbReference>
<gene>
    <name evidence="9" type="ORF">EV697_102166</name>
</gene>
<evidence type="ECO:0000256" key="8">
    <source>
        <dbReference type="SAM" id="Phobius"/>
    </source>
</evidence>
<dbReference type="AlphaFoldDB" id="A0A4R2N179"/>
<feature type="transmembrane region" description="Helical" evidence="8">
    <location>
        <begin position="394"/>
        <end position="415"/>
    </location>
</feature>
<protein>
    <submittedName>
        <fullName evidence="9">Choline/glycine/proline betaine transport protein</fullName>
    </submittedName>
</protein>
<accession>A0A4R2N179</accession>
<evidence type="ECO:0000313" key="9">
    <source>
        <dbReference type="EMBL" id="TCP13289.1"/>
    </source>
</evidence>
<evidence type="ECO:0000256" key="6">
    <source>
        <dbReference type="ARBA" id="ARBA00022989"/>
    </source>
</evidence>
<dbReference type="PANTHER" id="PTHR30047:SF7">
    <property type="entry name" value="HIGH-AFFINITY CHOLINE TRANSPORT PROTEIN"/>
    <property type="match status" value="1"/>
</dbReference>
<dbReference type="GO" id="GO:0022857">
    <property type="term" value="F:transmembrane transporter activity"/>
    <property type="evidence" value="ECO:0007669"/>
    <property type="project" value="InterPro"/>
</dbReference>
<dbReference type="InterPro" id="IPR000060">
    <property type="entry name" value="BCCT_transptr"/>
</dbReference>
<sequence length="639" mass="73763">MLKIQSTFNHKVVISSLLICISIIVFLLFEPALSIKYLNVIKQSIFKNFSWFYILTSTFFVFFLVFLSVSRYGDIKLGDDNEEPEFNLTAWFSLLFTAGMGIGIIFLGVSEPLSHVLSPITNQYIEKQALFQSIFHWSINAWAIYGIIALAIAYFGFRYKLPLSLRSCFYPLFKQRIEGNLGDIIDILGICTTLFGITTTLCYSAVRLTSAFAEHNITIQFILGAVGFIAILISLRKLSSGLQFVSHINLILSICLMLFVLFVGPTSYLLSAFTENIGYYFSSLIQVGFKTYIYQPEYQSWFTEWTILYWAWWFSWAPSFGIFIARISRGRTIREFIFGVLIVPSIFFILWFTIFGNGAIWINENIADGKLNEFIDQSGKLLFTFLSYLPFSKLSYYITFIIILLFFITTIDFGVYILNNISSKDKSVVSPRWQIIMWGIILAISSFTLFQIGGIEALQATMLIFSLPFAISMIIMTFSLLKGLRFDYEYYNRAYDSQRWLTDDWRESLTNLLTSHDQQDSISYLKTTALIAMREVRQELIGIHELDVHLENNFVTEDPSLVFTIKLPNNEQFNYILRTIECEETTDNNSEETSKYYKLQICNSNVELPYEIHHLSKNELIADILQNYEQSLLNLSSID</sequence>
<evidence type="ECO:0000256" key="1">
    <source>
        <dbReference type="ARBA" id="ARBA00004651"/>
    </source>
</evidence>
<evidence type="ECO:0000256" key="7">
    <source>
        <dbReference type="ARBA" id="ARBA00023136"/>
    </source>
</evidence>
<name>A0A4R2N179_9PAST</name>
<evidence type="ECO:0000313" key="10">
    <source>
        <dbReference type="Proteomes" id="UP000294841"/>
    </source>
</evidence>
<dbReference type="NCBIfam" id="TIGR00842">
    <property type="entry name" value="bcct"/>
    <property type="match status" value="1"/>
</dbReference>
<keyword evidence="6 8" id="KW-1133">Transmembrane helix</keyword>
<evidence type="ECO:0000256" key="2">
    <source>
        <dbReference type="ARBA" id="ARBA00005658"/>
    </source>
</evidence>
<keyword evidence="5 8" id="KW-0812">Transmembrane</keyword>
<keyword evidence="4" id="KW-1003">Cell membrane</keyword>
<organism evidence="9 10">
    <name type="scientific">Bisgaardia hudsonensis</name>
    <dbReference type="NCBI Taxonomy" id="109472"/>
    <lineage>
        <taxon>Bacteria</taxon>
        <taxon>Pseudomonadati</taxon>
        <taxon>Pseudomonadota</taxon>
        <taxon>Gammaproteobacteria</taxon>
        <taxon>Pasteurellales</taxon>
        <taxon>Pasteurellaceae</taxon>
        <taxon>Bisgaardia</taxon>
    </lineage>
</organism>
<dbReference type="OrthoDB" id="9775735at2"/>
<feature type="transmembrane region" description="Helical" evidence="8">
    <location>
        <begin position="184"/>
        <end position="206"/>
    </location>
</feature>